<feature type="domain" description="TonB-dependent receptor-like beta-barrel" evidence="14">
    <location>
        <begin position="324"/>
        <end position="871"/>
    </location>
</feature>
<evidence type="ECO:0000259" key="15">
    <source>
        <dbReference type="Pfam" id="PF07715"/>
    </source>
</evidence>
<accession>A0A1M7TA68</accession>
<dbReference type="OrthoDB" id="8538693at2"/>
<dbReference type="Pfam" id="PF00593">
    <property type="entry name" value="TonB_dep_Rec_b-barrel"/>
    <property type="match status" value="1"/>
</dbReference>
<keyword evidence="13" id="KW-0732">Signal</keyword>
<dbReference type="GO" id="GO:0009279">
    <property type="term" value="C:cell outer membrane"/>
    <property type="evidence" value="ECO:0007669"/>
    <property type="project" value="UniProtKB-SubCell"/>
</dbReference>
<reference evidence="17" key="1">
    <citation type="submission" date="2016-11" db="EMBL/GenBank/DDBJ databases">
        <authorList>
            <person name="Varghese N."/>
            <person name="Submissions S."/>
        </authorList>
    </citation>
    <scope>NUCLEOTIDE SEQUENCE [LARGE SCALE GENOMIC DNA]</scope>
    <source>
        <strain evidence="17">Sac-22</strain>
    </source>
</reference>
<keyword evidence="7" id="KW-0406">Ion transport</keyword>
<dbReference type="InterPro" id="IPR036942">
    <property type="entry name" value="Beta-barrel_TonB_sf"/>
</dbReference>
<dbReference type="PROSITE" id="PS51257">
    <property type="entry name" value="PROKAR_LIPOPROTEIN"/>
    <property type="match status" value="1"/>
</dbReference>
<keyword evidence="17" id="KW-1185">Reference proteome</keyword>
<keyword evidence="4" id="KW-0410">Iron transport</keyword>
<proteinExistence type="inferred from homology"/>
<evidence type="ECO:0000313" key="16">
    <source>
        <dbReference type="EMBL" id="SHN67622.1"/>
    </source>
</evidence>
<feature type="chain" id="PRO_5012545709" evidence="13">
    <location>
        <begin position="32"/>
        <end position="901"/>
    </location>
</feature>
<dbReference type="Proteomes" id="UP000184339">
    <property type="component" value="Unassembled WGS sequence"/>
</dbReference>
<dbReference type="SUPFAM" id="SSF56935">
    <property type="entry name" value="Porins"/>
    <property type="match status" value="1"/>
</dbReference>
<evidence type="ECO:0000313" key="17">
    <source>
        <dbReference type="Proteomes" id="UP000184339"/>
    </source>
</evidence>
<protein>
    <submittedName>
        <fullName evidence="16">TonB-dependent Receptor Plug Domain</fullName>
    </submittedName>
</protein>
<dbReference type="PROSITE" id="PS52016">
    <property type="entry name" value="TONB_DEPENDENT_REC_3"/>
    <property type="match status" value="1"/>
</dbReference>
<dbReference type="GO" id="GO:0006826">
    <property type="term" value="P:iron ion transport"/>
    <property type="evidence" value="ECO:0007669"/>
    <property type="project" value="UniProtKB-KW"/>
</dbReference>
<keyword evidence="5 11" id="KW-0812">Transmembrane</keyword>
<dbReference type="AlphaFoldDB" id="A0A1M7TA68"/>
<dbReference type="EMBL" id="FRCX01000012">
    <property type="protein sequence ID" value="SHN67622.1"/>
    <property type="molecule type" value="Genomic_DNA"/>
</dbReference>
<keyword evidence="9 11" id="KW-0472">Membrane</keyword>
<evidence type="ECO:0000256" key="9">
    <source>
        <dbReference type="ARBA" id="ARBA00023136"/>
    </source>
</evidence>
<dbReference type="Gene3D" id="2.40.170.20">
    <property type="entry name" value="TonB-dependent receptor, beta-barrel domain"/>
    <property type="match status" value="2"/>
</dbReference>
<feature type="signal peptide" evidence="13">
    <location>
        <begin position="1"/>
        <end position="31"/>
    </location>
</feature>
<keyword evidence="10 11" id="KW-0998">Cell outer membrane</keyword>
<evidence type="ECO:0000256" key="11">
    <source>
        <dbReference type="PROSITE-ProRule" id="PRU01360"/>
    </source>
</evidence>
<keyword evidence="2 11" id="KW-0813">Transport</keyword>
<evidence type="ECO:0000259" key="14">
    <source>
        <dbReference type="Pfam" id="PF00593"/>
    </source>
</evidence>
<dbReference type="Pfam" id="PF07715">
    <property type="entry name" value="Plug"/>
    <property type="match status" value="1"/>
</dbReference>
<dbReference type="PANTHER" id="PTHR32552:SF81">
    <property type="entry name" value="TONB-DEPENDENT OUTER MEMBRANE RECEPTOR"/>
    <property type="match status" value="1"/>
</dbReference>
<gene>
    <name evidence="16" type="ORF">SAMN05192549_11214</name>
</gene>
<dbReference type="InterPro" id="IPR012910">
    <property type="entry name" value="Plug_dom"/>
</dbReference>
<evidence type="ECO:0000256" key="10">
    <source>
        <dbReference type="ARBA" id="ARBA00023237"/>
    </source>
</evidence>
<evidence type="ECO:0000256" key="1">
    <source>
        <dbReference type="ARBA" id="ARBA00004571"/>
    </source>
</evidence>
<evidence type="ECO:0000256" key="6">
    <source>
        <dbReference type="ARBA" id="ARBA00023004"/>
    </source>
</evidence>
<dbReference type="PANTHER" id="PTHR32552">
    <property type="entry name" value="FERRICHROME IRON RECEPTOR-RELATED"/>
    <property type="match status" value="1"/>
</dbReference>
<comment type="similarity">
    <text evidence="11 12">Belongs to the TonB-dependent receptor family.</text>
</comment>
<evidence type="ECO:0000256" key="2">
    <source>
        <dbReference type="ARBA" id="ARBA00022448"/>
    </source>
</evidence>
<keyword evidence="8 12" id="KW-0798">TonB box</keyword>
<evidence type="ECO:0000256" key="3">
    <source>
        <dbReference type="ARBA" id="ARBA00022452"/>
    </source>
</evidence>
<dbReference type="RefSeq" id="WP_072787932.1">
    <property type="nucleotide sequence ID" value="NZ_FRCX01000012.1"/>
</dbReference>
<keyword evidence="6" id="KW-0408">Iron</keyword>
<evidence type="ECO:0000256" key="12">
    <source>
        <dbReference type="RuleBase" id="RU003357"/>
    </source>
</evidence>
<feature type="domain" description="TonB-dependent receptor plug" evidence="15">
    <location>
        <begin position="95"/>
        <end position="202"/>
    </location>
</feature>
<evidence type="ECO:0000256" key="13">
    <source>
        <dbReference type="SAM" id="SignalP"/>
    </source>
</evidence>
<evidence type="ECO:0000256" key="4">
    <source>
        <dbReference type="ARBA" id="ARBA00022496"/>
    </source>
</evidence>
<sequence length="901" mass="97338">MTDFSLRHGRVPFRLSSIATVVLMACGPAYAADPTVAELQAEIARLKQIIAAQGGAVAEPVAVAPTSAPAATPEPEEAQTLGELTVRARNRLERLKEVPVSISVVSGNELDNLQARDVASITQRAANVSWNQGNARTSAISIRGLGKQAQTDAMDPSVGITVDGVSYAYNPLSSFDFYDVDAVEVLRGPQGTLYGKNASMGAINITTRKPTFTPDSSFSLALGENNRVIANAAVGGPLIDNLLAWRAAFTVDKGQGVYPNAYNGDFGYKNKDNVSGRVQFLLTPSADFSALLKLEVTPRHEEYYNGWTFFTPTPTQYANGLPNPLSTDAATRLTRRWFQQQADYTYAGNYLAAQVNQDSQRPLVTATNGASATLTWKLGEYTLTSISGYKDFYFQARNDEGTPFDISKNGGGYVSRNAQVSEELRLTSPVGGAVDYQTGLYLLSQKNNYSSRTGFGSDAGAWFATGAQYTALDKDGAGRYLLQNSLSRLETNTPQDIHSKSAALYGQANWHVSEQLTVTGGLRITAEDRKNSSTKFIAEEGFGSELDPAVVNGIATGGFNSDANGNLAVNGNTAAQLALANLAAQKYFGVAYAALTTDQKKQLAAAKAIRAANIGVVYNTTRADTIHDRQPTILLSPSYRINDNVTGYVSFQYGEKASIAQVINGYSNNARPEKSTSYEIGVKTTLLDKKLTLSADLFLNNIKDYQQAVQVYDAYTTAQKSDGTLYYTAATGNAAKVRAQGLEFDGVYSGLPNTVLRFSGAYNDAYYKDFKNSSNPLEMANLATPYRDVTGQNLPGTAKFTFNVGGEYRAPVKGWNKEFHANFNTAYSSKYNSDVSLSSYAWVPAYSITDFGIGLGTLDKKFDVTLLAKNLFDDRTSQVVTWNSYVPAVGRWVGIVFSGKL</sequence>
<evidence type="ECO:0000256" key="5">
    <source>
        <dbReference type="ARBA" id="ARBA00022692"/>
    </source>
</evidence>
<evidence type="ECO:0000256" key="8">
    <source>
        <dbReference type="ARBA" id="ARBA00023077"/>
    </source>
</evidence>
<comment type="subcellular location">
    <subcellularLocation>
        <location evidence="1 11">Cell outer membrane</location>
        <topology evidence="1 11">Multi-pass membrane protein</topology>
    </subcellularLocation>
</comment>
<dbReference type="InterPro" id="IPR000531">
    <property type="entry name" value="Beta-barrel_TonB"/>
</dbReference>
<keyword evidence="3 11" id="KW-1134">Transmembrane beta strand</keyword>
<keyword evidence="16" id="KW-0675">Receptor</keyword>
<dbReference type="InterPro" id="IPR039426">
    <property type="entry name" value="TonB-dep_rcpt-like"/>
</dbReference>
<evidence type="ECO:0000256" key="7">
    <source>
        <dbReference type="ARBA" id="ARBA00023065"/>
    </source>
</evidence>
<organism evidence="16 17">
    <name type="scientific">Duganella sacchari</name>
    <dbReference type="NCBI Taxonomy" id="551987"/>
    <lineage>
        <taxon>Bacteria</taxon>
        <taxon>Pseudomonadati</taxon>
        <taxon>Pseudomonadota</taxon>
        <taxon>Betaproteobacteria</taxon>
        <taxon>Burkholderiales</taxon>
        <taxon>Oxalobacteraceae</taxon>
        <taxon>Telluria group</taxon>
        <taxon>Duganella</taxon>
    </lineage>
</organism>
<dbReference type="STRING" id="551987.SAMN05192549_11214"/>
<name>A0A1M7TA68_9BURK</name>